<keyword evidence="10" id="KW-0547">Nucleotide-binding</keyword>
<comment type="catalytic activity">
    <reaction evidence="23">
        <text>dTTP + H2O = thymidine + triphosphate + H(+)</text>
        <dbReference type="Rhea" id="RHEA:80079"/>
        <dbReference type="ChEBI" id="CHEBI:15377"/>
        <dbReference type="ChEBI" id="CHEBI:15378"/>
        <dbReference type="ChEBI" id="CHEBI:17748"/>
        <dbReference type="ChEBI" id="CHEBI:18036"/>
        <dbReference type="ChEBI" id="CHEBI:37568"/>
    </reaction>
    <physiologicalReaction direction="left-to-right" evidence="23">
        <dbReference type="Rhea" id="RHEA:80080"/>
    </physiologicalReaction>
</comment>
<evidence type="ECO:0000256" key="14">
    <source>
        <dbReference type="ARBA" id="ARBA00022859"/>
    </source>
</evidence>
<dbReference type="EMBL" id="GG666509">
    <property type="protein sequence ID" value="EEN60967.1"/>
    <property type="molecule type" value="Genomic_DNA"/>
</dbReference>
<accession>C3YFK4</accession>
<evidence type="ECO:0000259" key="25">
    <source>
        <dbReference type="PROSITE" id="PS50105"/>
    </source>
</evidence>
<comment type="catalytic activity">
    <reaction evidence="19">
        <text>dCTP + H2O = 2'-deoxycytidine + triphosphate + H(+)</text>
        <dbReference type="Rhea" id="RHEA:80083"/>
        <dbReference type="ChEBI" id="CHEBI:15377"/>
        <dbReference type="ChEBI" id="CHEBI:15378"/>
        <dbReference type="ChEBI" id="CHEBI:15698"/>
        <dbReference type="ChEBI" id="CHEBI:18036"/>
        <dbReference type="ChEBI" id="CHEBI:61481"/>
    </reaction>
    <physiologicalReaction direction="left-to-right" evidence="19">
        <dbReference type="Rhea" id="RHEA:80084"/>
    </physiologicalReaction>
</comment>
<dbReference type="Gene3D" id="1.10.3210.10">
    <property type="entry name" value="Hypothetical protein af1432"/>
    <property type="match status" value="1"/>
</dbReference>
<evidence type="ECO:0000256" key="4">
    <source>
        <dbReference type="ARBA" id="ARBA00020285"/>
    </source>
</evidence>
<dbReference type="FunFam" id="1.10.150.50:FF:000198">
    <property type="entry name" value="Kinase, putative"/>
    <property type="match status" value="1"/>
</dbReference>
<dbReference type="InterPro" id="IPR013761">
    <property type="entry name" value="SAM/pointed_sf"/>
</dbReference>
<dbReference type="CDD" id="cd09508">
    <property type="entry name" value="SAM_HD"/>
    <property type="match status" value="1"/>
</dbReference>
<keyword evidence="15" id="KW-0051">Antiviral defense</keyword>
<evidence type="ECO:0000256" key="22">
    <source>
        <dbReference type="ARBA" id="ARBA00049174"/>
    </source>
</evidence>
<feature type="domain" description="HD" evidence="26">
    <location>
        <begin position="159"/>
        <end position="309"/>
    </location>
</feature>
<dbReference type="GO" id="GO:0016787">
    <property type="term" value="F:hydrolase activity"/>
    <property type="evidence" value="ECO:0007669"/>
    <property type="project" value="UniProtKB-KW"/>
</dbReference>
<keyword evidence="17" id="KW-0234">DNA repair</keyword>
<evidence type="ECO:0000256" key="6">
    <source>
        <dbReference type="ARBA" id="ARBA00022533"/>
    </source>
</evidence>
<dbReference type="GO" id="GO:0006260">
    <property type="term" value="P:DNA replication"/>
    <property type="evidence" value="ECO:0007669"/>
    <property type="project" value="UniProtKB-KW"/>
</dbReference>
<evidence type="ECO:0000256" key="7">
    <source>
        <dbReference type="ARBA" id="ARBA00022588"/>
    </source>
</evidence>
<evidence type="ECO:0000256" key="17">
    <source>
        <dbReference type="ARBA" id="ARBA00023204"/>
    </source>
</evidence>
<dbReference type="InterPro" id="IPR050135">
    <property type="entry name" value="dGTPase-like"/>
</dbReference>
<dbReference type="SUPFAM" id="SSF109604">
    <property type="entry name" value="HD-domain/PDEase-like"/>
    <property type="match status" value="1"/>
</dbReference>
<dbReference type="GO" id="GO:0051607">
    <property type="term" value="P:defense response to virus"/>
    <property type="evidence" value="ECO:0007669"/>
    <property type="project" value="UniProtKB-KW"/>
</dbReference>
<comment type="subcellular location">
    <subcellularLocation>
        <location evidence="2">Chromosome</location>
    </subcellularLocation>
    <subcellularLocation>
        <location evidence="1">Nucleus</location>
    </subcellularLocation>
</comment>
<feature type="compositionally biased region" description="Polar residues" evidence="24">
    <location>
        <begin position="13"/>
        <end position="23"/>
    </location>
</feature>
<evidence type="ECO:0000256" key="12">
    <source>
        <dbReference type="ARBA" id="ARBA00022801"/>
    </source>
</evidence>
<evidence type="ECO:0000256" key="8">
    <source>
        <dbReference type="ARBA" id="ARBA00022705"/>
    </source>
</evidence>
<dbReference type="FunFam" id="1.10.3210.10:FF:000015">
    <property type="entry name" value="Deoxynucleoside triphosphate triphosphohydrolase SAMHD1"/>
    <property type="match status" value="1"/>
</dbReference>
<dbReference type="GO" id="GO:0046872">
    <property type="term" value="F:metal ion binding"/>
    <property type="evidence" value="ECO:0007669"/>
    <property type="project" value="UniProtKB-KW"/>
</dbReference>
<evidence type="ECO:0000256" key="20">
    <source>
        <dbReference type="ARBA" id="ARBA00047812"/>
    </source>
</evidence>
<dbReference type="Gene3D" id="1.10.150.50">
    <property type="entry name" value="Transcription Factor, Ets-1"/>
    <property type="match status" value="1"/>
</dbReference>
<keyword evidence="16" id="KW-0342">GTP-binding</keyword>
<dbReference type="PROSITE" id="PS50105">
    <property type="entry name" value="SAM_DOMAIN"/>
    <property type="match status" value="1"/>
</dbReference>
<keyword evidence="6" id="KW-0021">Allosteric enzyme</keyword>
<comment type="similarity">
    <text evidence="3">Belongs to the SAMHD1 family.</text>
</comment>
<evidence type="ECO:0000256" key="16">
    <source>
        <dbReference type="ARBA" id="ARBA00023134"/>
    </source>
</evidence>
<keyword evidence="14" id="KW-0391">Immunity</keyword>
<evidence type="ECO:0000313" key="27">
    <source>
        <dbReference type="EMBL" id="EEN60967.1"/>
    </source>
</evidence>
<dbReference type="InParanoid" id="C3YFK4"/>
<dbReference type="AlphaFoldDB" id="C3YFK4"/>
<dbReference type="CDD" id="cd00077">
    <property type="entry name" value="HDc"/>
    <property type="match status" value="1"/>
</dbReference>
<dbReference type="PANTHER" id="PTHR11373:SF4">
    <property type="entry name" value="DEOXYNUCLEOSIDE TRIPHOSPHATE TRIPHOSPHOHYDROLASE SAMHD1"/>
    <property type="match status" value="1"/>
</dbReference>
<evidence type="ECO:0000256" key="21">
    <source>
        <dbReference type="ARBA" id="ARBA00048183"/>
    </source>
</evidence>
<organism>
    <name type="scientific">Branchiostoma floridae</name>
    <name type="common">Florida lancelet</name>
    <name type="synonym">Amphioxus</name>
    <dbReference type="NCBI Taxonomy" id="7739"/>
    <lineage>
        <taxon>Eukaryota</taxon>
        <taxon>Metazoa</taxon>
        <taxon>Chordata</taxon>
        <taxon>Cephalochordata</taxon>
        <taxon>Leptocardii</taxon>
        <taxon>Amphioxiformes</taxon>
        <taxon>Branchiostomatidae</taxon>
        <taxon>Branchiostoma</taxon>
    </lineage>
</organism>
<evidence type="ECO:0000256" key="23">
    <source>
        <dbReference type="ARBA" id="ARBA00049451"/>
    </source>
</evidence>
<feature type="compositionally biased region" description="Basic and acidic residues" evidence="24">
    <location>
        <begin position="672"/>
        <end position="683"/>
    </location>
</feature>
<dbReference type="FunFam" id="3.30.70.2760:FF:000002">
    <property type="entry name" value="SAM and HD domain-containing deoxynucleoside triphosphate triphosphohydrolase 1"/>
    <property type="match status" value="1"/>
</dbReference>
<evidence type="ECO:0000256" key="19">
    <source>
        <dbReference type="ARBA" id="ARBA00047701"/>
    </source>
</evidence>
<keyword evidence="7" id="KW-0399">Innate immunity</keyword>
<dbReference type="PANTHER" id="PTHR11373">
    <property type="entry name" value="DEOXYNUCLEOSIDE TRIPHOSPHATE TRIPHOSPHOHYDROLASE"/>
    <property type="match status" value="1"/>
</dbReference>
<keyword evidence="13" id="KW-0862">Zinc</keyword>
<keyword evidence="9" id="KW-0479">Metal-binding</keyword>
<protein>
    <recommendedName>
        <fullName evidence="4">Deoxynucleoside triphosphate triphosphohydrolase SAMHD1</fullName>
    </recommendedName>
</protein>
<dbReference type="Pfam" id="PF00536">
    <property type="entry name" value="SAM_1"/>
    <property type="match status" value="1"/>
</dbReference>
<dbReference type="GO" id="GO:0005694">
    <property type="term" value="C:chromosome"/>
    <property type="evidence" value="ECO:0007669"/>
    <property type="project" value="UniProtKB-SubCell"/>
</dbReference>
<comment type="catalytic activity">
    <reaction evidence="22">
        <text>dGTP + H2O = 2'-deoxyguanosine + triphosphate + H(+)</text>
        <dbReference type="Rhea" id="RHEA:15193"/>
        <dbReference type="ChEBI" id="CHEBI:15377"/>
        <dbReference type="ChEBI" id="CHEBI:15378"/>
        <dbReference type="ChEBI" id="CHEBI:17172"/>
        <dbReference type="ChEBI" id="CHEBI:18036"/>
        <dbReference type="ChEBI" id="CHEBI:61429"/>
    </reaction>
    <physiologicalReaction direction="left-to-right" evidence="22">
        <dbReference type="Rhea" id="RHEA:15194"/>
    </physiologicalReaction>
</comment>
<sequence length="683" mass="78288">MAARKRKFADAVNNGSFSGSNGPAKQPRRSVEDFREWTVHDVCNFLTENGQKDDHDTVEVFKREEICGAVLPDITEERLEKMGFRTMGKRLLLLKLLERFKLVPVSLENCKIFNDPIHGHIEMHPLCIKIIDTPQFQRLRFIKQLGACYWVFPGASHNRFEHCLGVYHLAGCLVKTLRKRQPELGISDVDVLCVEIAGLCHDLGHGPFSHFFDGQFIPLARPGFKWKHEHASVQMFDHLIEQNDLKNVFLEYNVGERDLIFIKEQIAGPLAVTRNQAWPYKGRDEEKSFLYEVVANKRNGIDVDKWDYFARDCHHLGISNKFDHMRFMKFARVINVDGRRQICTRDKECSNLYDMFHTRSSLHRRAYQHKANKCVEIMIVEALLKADKYIRIPGKDGAQVKLSETPDDMHAYTKLTDHIFQQVLYSQQPELEEARSILRDVESRRLYRCVGQTRPQQGCLISQAVPLCGADTATAGVPHITGCTAVWGRHGHSRGASHHRYLHSLTHRLYRCVGQTRPQQGCLISQDEAPSWSEEIVTSLTEEELGAPQLSPGDIAVSVVDMDYGMGDKNPIDHVRFYDKSKMDNACRVRKEEVSQMLPETFAEQHIRVYCKKRDQQSIDIAERCFIQWCDNRQDRLKKPKGGKASAPELTPLKKDEVEKEDGASTSASPPTRHDSVRSRLSL</sequence>
<comment type="catalytic activity">
    <reaction evidence="21">
        <text>a 2'-deoxyribonucleoside 5'-triphosphate + H2O = a 2'-deoxyribonucleoside + triphosphate + H(+)</text>
        <dbReference type="Rhea" id="RHEA:46148"/>
        <dbReference type="ChEBI" id="CHEBI:15377"/>
        <dbReference type="ChEBI" id="CHEBI:15378"/>
        <dbReference type="ChEBI" id="CHEBI:18036"/>
        <dbReference type="ChEBI" id="CHEBI:18274"/>
        <dbReference type="ChEBI" id="CHEBI:61560"/>
    </reaction>
    <physiologicalReaction direction="left-to-right" evidence="21">
        <dbReference type="Rhea" id="RHEA:46149"/>
    </physiologicalReaction>
</comment>
<dbReference type="GO" id="GO:0005634">
    <property type="term" value="C:nucleus"/>
    <property type="evidence" value="ECO:0007669"/>
    <property type="project" value="UniProtKB-SubCell"/>
</dbReference>
<name>C3YFK4_BRAFL</name>
<evidence type="ECO:0000256" key="24">
    <source>
        <dbReference type="SAM" id="MobiDB-lite"/>
    </source>
</evidence>
<keyword evidence="5" id="KW-0158">Chromosome</keyword>
<comment type="catalytic activity">
    <reaction evidence="20">
        <text>dATP + H2O = 2'-deoxyadenosine + triphosphate + H(+)</text>
        <dbReference type="Rhea" id="RHEA:67648"/>
        <dbReference type="ChEBI" id="CHEBI:15377"/>
        <dbReference type="ChEBI" id="CHEBI:15378"/>
        <dbReference type="ChEBI" id="CHEBI:17256"/>
        <dbReference type="ChEBI" id="CHEBI:18036"/>
        <dbReference type="ChEBI" id="CHEBI:61404"/>
    </reaction>
    <physiologicalReaction direction="left-to-right" evidence="20">
        <dbReference type="Rhea" id="RHEA:67649"/>
    </physiologicalReaction>
</comment>
<evidence type="ECO:0000256" key="5">
    <source>
        <dbReference type="ARBA" id="ARBA00022454"/>
    </source>
</evidence>
<dbReference type="GO" id="GO:0006281">
    <property type="term" value="P:DNA repair"/>
    <property type="evidence" value="ECO:0007669"/>
    <property type="project" value="UniProtKB-KW"/>
</dbReference>
<dbReference type="GO" id="GO:0005525">
    <property type="term" value="F:GTP binding"/>
    <property type="evidence" value="ECO:0007669"/>
    <property type="project" value="UniProtKB-KW"/>
</dbReference>
<dbReference type="InterPro" id="IPR003607">
    <property type="entry name" value="HD/PDEase_dom"/>
</dbReference>
<feature type="compositionally biased region" description="Basic and acidic residues" evidence="24">
    <location>
        <begin position="652"/>
        <end position="663"/>
    </location>
</feature>
<dbReference type="eggNOG" id="KOG2681">
    <property type="taxonomic scope" value="Eukaryota"/>
</dbReference>
<keyword evidence="12" id="KW-0378">Hydrolase</keyword>
<dbReference type="GO" id="GO:0045087">
    <property type="term" value="P:innate immune response"/>
    <property type="evidence" value="ECO:0007669"/>
    <property type="project" value="UniProtKB-KW"/>
</dbReference>
<evidence type="ECO:0000256" key="11">
    <source>
        <dbReference type="ARBA" id="ARBA00022763"/>
    </source>
</evidence>
<dbReference type="SMART" id="SM00454">
    <property type="entry name" value="SAM"/>
    <property type="match status" value="1"/>
</dbReference>
<gene>
    <name evidence="27" type="ORF">BRAFLDRAFT_126695</name>
</gene>
<evidence type="ECO:0000256" key="9">
    <source>
        <dbReference type="ARBA" id="ARBA00022723"/>
    </source>
</evidence>
<evidence type="ECO:0000256" key="15">
    <source>
        <dbReference type="ARBA" id="ARBA00023118"/>
    </source>
</evidence>
<evidence type="ECO:0000256" key="2">
    <source>
        <dbReference type="ARBA" id="ARBA00004286"/>
    </source>
</evidence>
<evidence type="ECO:0000256" key="1">
    <source>
        <dbReference type="ARBA" id="ARBA00004123"/>
    </source>
</evidence>
<evidence type="ECO:0000256" key="3">
    <source>
        <dbReference type="ARBA" id="ARBA00005776"/>
    </source>
</evidence>
<evidence type="ECO:0000259" key="26">
    <source>
        <dbReference type="PROSITE" id="PS51831"/>
    </source>
</evidence>
<reference evidence="27" key="1">
    <citation type="journal article" date="2008" name="Nature">
        <title>The amphioxus genome and the evolution of the chordate karyotype.</title>
        <authorList>
            <consortium name="US DOE Joint Genome Institute (JGI-PGF)"/>
            <person name="Putnam N.H."/>
            <person name="Butts T."/>
            <person name="Ferrier D.E.K."/>
            <person name="Furlong R.F."/>
            <person name="Hellsten U."/>
            <person name="Kawashima T."/>
            <person name="Robinson-Rechavi M."/>
            <person name="Shoguchi E."/>
            <person name="Terry A."/>
            <person name="Yu J.-K."/>
            <person name="Benito-Gutierrez E.L."/>
            <person name="Dubchak I."/>
            <person name="Garcia-Fernandez J."/>
            <person name="Gibson-Brown J.J."/>
            <person name="Grigoriev I.V."/>
            <person name="Horton A.C."/>
            <person name="de Jong P.J."/>
            <person name="Jurka J."/>
            <person name="Kapitonov V.V."/>
            <person name="Kohara Y."/>
            <person name="Kuroki Y."/>
            <person name="Lindquist E."/>
            <person name="Lucas S."/>
            <person name="Osoegawa K."/>
            <person name="Pennacchio L.A."/>
            <person name="Salamov A.A."/>
            <person name="Satou Y."/>
            <person name="Sauka-Spengler T."/>
            <person name="Schmutz J."/>
            <person name="Shin-I T."/>
            <person name="Toyoda A."/>
            <person name="Bronner-Fraser M."/>
            <person name="Fujiyama A."/>
            <person name="Holland L.Z."/>
            <person name="Holland P.W.H."/>
            <person name="Satoh N."/>
            <person name="Rokhsar D.S."/>
        </authorList>
    </citation>
    <scope>NUCLEOTIDE SEQUENCE [LARGE SCALE GENOMIC DNA]</scope>
    <source>
        <strain evidence="27">S238N-H82</strain>
        <tissue evidence="27">Testes</tissue>
    </source>
</reference>
<evidence type="ECO:0000256" key="18">
    <source>
        <dbReference type="ARBA" id="ARBA00023242"/>
    </source>
</evidence>
<proteinExistence type="inferred from homology"/>
<feature type="domain" description="SAM" evidence="25">
    <location>
        <begin position="37"/>
        <end position="103"/>
    </location>
</feature>
<dbReference type="Pfam" id="PF01966">
    <property type="entry name" value="HD"/>
    <property type="match status" value="1"/>
</dbReference>
<dbReference type="PROSITE" id="PS51831">
    <property type="entry name" value="HD"/>
    <property type="match status" value="1"/>
</dbReference>
<evidence type="ECO:0000256" key="10">
    <source>
        <dbReference type="ARBA" id="ARBA00022741"/>
    </source>
</evidence>
<dbReference type="InterPro" id="IPR001660">
    <property type="entry name" value="SAM"/>
</dbReference>
<dbReference type="Gene3D" id="3.30.70.2760">
    <property type="match status" value="1"/>
</dbReference>
<keyword evidence="18" id="KW-0539">Nucleus</keyword>
<feature type="region of interest" description="Disordered" evidence="24">
    <location>
        <begin position="637"/>
        <end position="683"/>
    </location>
</feature>
<dbReference type="SMART" id="SM00471">
    <property type="entry name" value="HDc"/>
    <property type="match status" value="1"/>
</dbReference>
<evidence type="ECO:0000256" key="13">
    <source>
        <dbReference type="ARBA" id="ARBA00022833"/>
    </source>
</evidence>
<keyword evidence="11" id="KW-0227">DNA damage</keyword>
<keyword evidence="8" id="KW-0235">DNA replication</keyword>
<feature type="region of interest" description="Disordered" evidence="24">
    <location>
        <begin position="1"/>
        <end position="30"/>
    </location>
</feature>
<dbReference type="InterPro" id="IPR006674">
    <property type="entry name" value="HD_domain"/>
</dbReference>
<dbReference type="FunCoup" id="C3YFK4">
    <property type="interactions" value="560"/>
</dbReference>
<dbReference type="SUPFAM" id="SSF47769">
    <property type="entry name" value="SAM/Pointed domain"/>
    <property type="match status" value="1"/>
</dbReference>